<dbReference type="GeneID" id="63683004"/>
<gene>
    <name evidence="2" type="ORF">DACRYDRAFT_104516</name>
</gene>
<evidence type="ECO:0000256" key="1">
    <source>
        <dbReference type="SAM" id="Phobius"/>
    </source>
</evidence>
<dbReference type="RefSeq" id="XP_040631528.1">
    <property type="nucleotide sequence ID" value="XM_040767942.1"/>
</dbReference>
<evidence type="ECO:0000313" key="3">
    <source>
        <dbReference type="Proteomes" id="UP000030653"/>
    </source>
</evidence>
<reference evidence="2 3" key="1">
    <citation type="journal article" date="2012" name="Science">
        <title>The Paleozoic origin of enzymatic lignin decomposition reconstructed from 31 fungal genomes.</title>
        <authorList>
            <person name="Floudas D."/>
            <person name="Binder M."/>
            <person name="Riley R."/>
            <person name="Barry K."/>
            <person name="Blanchette R.A."/>
            <person name="Henrissat B."/>
            <person name="Martinez A.T."/>
            <person name="Otillar R."/>
            <person name="Spatafora J.W."/>
            <person name="Yadav J.S."/>
            <person name="Aerts A."/>
            <person name="Benoit I."/>
            <person name="Boyd A."/>
            <person name="Carlson A."/>
            <person name="Copeland A."/>
            <person name="Coutinho P.M."/>
            <person name="de Vries R.P."/>
            <person name="Ferreira P."/>
            <person name="Findley K."/>
            <person name="Foster B."/>
            <person name="Gaskell J."/>
            <person name="Glotzer D."/>
            <person name="Gorecki P."/>
            <person name="Heitman J."/>
            <person name="Hesse C."/>
            <person name="Hori C."/>
            <person name="Igarashi K."/>
            <person name="Jurgens J.A."/>
            <person name="Kallen N."/>
            <person name="Kersten P."/>
            <person name="Kohler A."/>
            <person name="Kuees U."/>
            <person name="Kumar T.K.A."/>
            <person name="Kuo A."/>
            <person name="LaButti K."/>
            <person name="Larrondo L.F."/>
            <person name="Lindquist E."/>
            <person name="Ling A."/>
            <person name="Lombard V."/>
            <person name="Lucas S."/>
            <person name="Lundell T."/>
            <person name="Martin R."/>
            <person name="McLaughlin D.J."/>
            <person name="Morgenstern I."/>
            <person name="Morin E."/>
            <person name="Murat C."/>
            <person name="Nagy L.G."/>
            <person name="Nolan M."/>
            <person name="Ohm R.A."/>
            <person name="Patyshakuliyeva A."/>
            <person name="Rokas A."/>
            <person name="Ruiz-Duenas F.J."/>
            <person name="Sabat G."/>
            <person name="Salamov A."/>
            <person name="Samejima M."/>
            <person name="Schmutz J."/>
            <person name="Slot J.C."/>
            <person name="St John F."/>
            <person name="Stenlid J."/>
            <person name="Sun H."/>
            <person name="Sun S."/>
            <person name="Syed K."/>
            <person name="Tsang A."/>
            <person name="Wiebenga A."/>
            <person name="Young D."/>
            <person name="Pisabarro A."/>
            <person name="Eastwood D.C."/>
            <person name="Martin F."/>
            <person name="Cullen D."/>
            <person name="Grigoriev I.V."/>
            <person name="Hibbett D.S."/>
        </authorList>
    </citation>
    <scope>NUCLEOTIDE SEQUENCE [LARGE SCALE GENOMIC DNA]</scope>
    <source>
        <strain evidence="2 3">DJM-731 SS1</strain>
    </source>
</reference>
<dbReference type="HOGENOM" id="CLU_2049621_0_0_1"/>
<dbReference type="AlphaFoldDB" id="M5G7C5"/>
<keyword evidence="1" id="KW-0472">Membrane</keyword>
<organism evidence="2 3">
    <name type="scientific">Dacryopinax primogenitus (strain DJM 731)</name>
    <name type="common">Brown rot fungus</name>
    <dbReference type="NCBI Taxonomy" id="1858805"/>
    <lineage>
        <taxon>Eukaryota</taxon>
        <taxon>Fungi</taxon>
        <taxon>Dikarya</taxon>
        <taxon>Basidiomycota</taxon>
        <taxon>Agaricomycotina</taxon>
        <taxon>Dacrymycetes</taxon>
        <taxon>Dacrymycetales</taxon>
        <taxon>Dacrymycetaceae</taxon>
        <taxon>Dacryopinax</taxon>
    </lineage>
</organism>
<keyword evidence="1" id="KW-1133">Transmembrane helix</keyword>
<keyword evidence="1" id="KW-0812">Transmembrane</keyword>
<proteinExistence type="predicted"/>
<dbReference type="Proteomes" id="UP000030653">
    <property type="component" value="Unassembled WGS sequence"/>
</dbReference>
<feature type="transmembrane region" description="Helical" evidence="1">
    <location>
        <begin position="12"/>
        <end position="33"/>
    </location>
</feature>
<name>M5G7C5_DACPD</name>
<accession>M5G7C5</accession>
<protein>
    <submittedName>
        <fullName evidence="2">Uncharacterized protein</fullName>
    </submittedName>
</protein>
<evidence type="ECO:0000313" key="2">
    <source>
        <dbReference type="EMBL" id="EJU04634.1"/>
    </source>
</evidence>
<keyword evidence="3" id="KW-1185">Reference proteome</keyword>
<sequence length="120" mass="13332">MFSKIACINTGLFNGLPYAMVAGIGAVMHVYLLQWMGGVQKALTDHDTQFKASFDIIKDNLIEYDTRCPDKFVQLQKYVVDTMLQLVGPDTMGGGGKEFFLTFNKDEETNYFGVGGSIDE</sequence>
<dbReference type="EMBL" id="JH795857">
    <property type="protein sequence ID" value="EJU04634.1"/>
    <property type="molecule type" value="Genomic_DNA"/>
</dbReference>